<dbReference type="Proteomes" id="UP000683511">
    <property type="component" value="Chromosome"/>
</dbReference>
<keyword evidence="2" id="KW-1185">Reference proteome</keyword>
<dbReference type="EMBL" id="CP021056">
    <property type="protein sequence ID" value="QXE21798.1"/>
    <property type="molecule type" value="Genomic_DNA"/>
</dbReference>
<gene>
    <name evidence="1" type="ORF">B6N60_00476</name>
</gene>
<evidence type="ECO:0000313" key="2">
    <source>
        <dbReference type="Proteomes" id="UP000683511"/>
    </source>
</evidence>
<dbReference type="KEGG" id="rsin:B6N60_00476"/>
<accession>A0A975T428</accession>
<reference evidence="1" key="1">
    <citation type="submission" date="2017-04" db="EMBL/GenBank/DDBJ databases">
        <title>Genome deletions in a multicellular cyanobacterial endosymbiont for morphological adaptation in marine diatoms.</title>
        <authorList>
            <person name="Wang Y."/>
            <person name="Gao H."/>
            <person name="Li R."/>
            <person name="Xu X."/>
        </authorList>
    </citation>
    <scope>NUCLEOTIDE SEQUENCE</scope>
    <source>
        <strain evidence="1">FACHB 800</strain>
    </source>
</reference>
<dbReference type="RefSeq" id="WP_190600994.1">
    <property type="nucleotide sequence ID" value="NZ_CP021056.1"/>
</dbReference>
<evidence type="ECO:0000313" key="1">
    <source>
        <dbReference type="EMBL" id="QXE21798.1"/>
    </source>
</evidence>
<dbReference type="NCBIfam" id="NF037954">
    <property type="entry name" value="het_cyst_PatD"/>
    <property type="match status" value="1"/>
</dbReference>
<sequence length="116" mass="13405">MSLNRDKYQEMATFLDQIQSGVSLGESDTNILRQQLISLQRLFIEQIVSVADVSSREQSYRTEISKQLRLLEIDVTFFQGARQSVTAKNRLKIISDRLTTLSQYCRAILEIDEEQC</sequence>
<evidence type="ECO:0008006" key="3">
    <source>
        <dbReference type="Google" id="ProtNLM"/>
    </source>
</evidence>
<name>A0A975T428_9NOST</name>
<dbReference type="InterPro" id="IPR047810">
    <property type="entry name" value="PatD-like"/>
</dbReference>
<dbReference type="AlphaFoldDB" id="A0A975T428"/>
<organism evidence="1 2">
    <name type="scientific">Richelia sinica FACHB-800</name>
    <dbReference type="NCBI Taxonomy" id="1357546"/>
    <lineage>
        <taxon>Bacteria</taxon>
        <taxon>Bacillati</taxon>
        <taxon>Cyanobacteriota</taxon>
        <taxon>Cyanophyceae</taxon>
        <taxon>Nostocales</taxon>
        <taxon>Nostocaceae</taxon>
        <taxon>Richelia</taxon>
    </lineage>
</organism>
<protein>
    <recommendedName>
        <fullName evidence="3">Heterocyst frequency control protein PatD</fullName>
    </recommendedName>
</protein>
<proteinExistence type="predicted"/>